<name>A0ABX4H3Y0_9BACI</name>
<dbReference type="InterPro" id="IPR014710">
    <property type="entry name" value="RmlC-like_jellyroll"/>
</dbReference>
<dbReference type="SUPFAM" id="SSF51182">
    <property type="entry name" value="RmlC-like cupins"/>
    <property type="match status" value="1"/>
</dbReference>
<dbReference type="EMBL" id="NPBJ01000001">
    <property type="protein sequence ID" value="PAE01814.1"/>
    <property type="molecule type" value="Genomic_DNA"/>
</dbReference>
<protein>
    <submittedName>
        <fullName evidence="1">Cupin</fullName>
    </submittedName>
</protein>
<comment type="caution">
    <text evidence="1">The sequence shown here is derived from an EMBL/GenBank/DDBJ whole genome shotgun (WGS) entry which is preliminary data.</text>
</comment>
<keyword evidence="2" id="KW-1185">Reference proteome</keyword>
<dbReference type="Proteomes" id="UP000216852">
    <property type="component" value="Unassembled WGS sequence"/>
</dbReference>
<reference evidence="1 2" key="1">
    <citation type="submission" date="2017-07" db="EMBL/GenBank/DDBJ databases">
        <title>Isolation and whole genome analysis of endospore-forming bacteria from heroin.</title>
        <authorList>
            <person name="Kalinowski J."/>
            <person name="Ahrens B."/>
            <person name="Al-Dilaimi A."/>
            <person name="Winkler A."/>
            <person name="Wibberg D."/>
            <person name="Schleenbecker U."/>
            <person name="Ruckert C."/>
            <person name="Wolfel R."/>
            <person name="Grass G."/>
        </authorList>
    </citation>
    <scope>NUCLEOTIDE SEQUENCE [LARGE SCALE GENOMIC DNA]</scope>
    <source>
        <strain evidence="1 2">7517-1</strain>
    </source>
</reference>
<accession>A0ABX4H3Y0</accession>
<dbReference type="Gene3D" id="2.60.120.10">
    <property type="entry name" value="Jelly Rolls"/>
    <property type="match status" value="1"/>
</dbReference>
<organism evidence="1 2">
    <name type="scientific">Terribacillus saccharophilus</name>
    <dbReference type="NCBI Taxonomy" id="361277"/>
    <lineage>
        <taxon>Bacteria</taxon>
        <taxon>Bacillati</taxon>
        <taxon>Bacillota</taxon>
        <taxon>Bacilli</taxon>
        <taxon>Bacillales</taxon>
        <taxon>Bacillaceae</taxon>
        <taxon>Terribacillus</taxon>
    </lineage>
</organism>
<sequence>MKIYKYTKEFGKQITQFDSNFTMTQIVKMDNHTHIGCMHLEENGHVGNHQAVTPQLLLIINGEGFVKGNENMFKKVCAGDAVFWDKGEWHETISDNGLTAFVIESENLSSSLLSHLI</sequence>
<proteinExistence type="predicted"/>
<evidence type="ECO:0000313" key="2">
    <source>
        <dbReference type="Proteomes" id="UP000216852"/>
    </source>
</evidence>
<dbReference type="RefSeq" id="WP_095217363.1">
    <property type="nucleotide sequence ID" value="NZ_NPBJ01000001.1"/>
</dbReference>
<evidence type="ECO:0000313" key="1">
    <source>
        <dbReference type="EMBL" id="PAE01814.1"/>
    </source>
</evidence>
<dbReference type="InterPro" id="IPR011051">
    <property type="entry name" value="RmlC_Cupin_sf"/>
</dbReference>
<gene>
    <name evidence="1" type="ORF">CHH48_00240</name>
</gene>